<dbReference type="NCBIfam" id="TIGR02506">
    <property type="entry name" value="NrdE_NrdA"/>
    <property type="match status" value="1"/>
</dbReference>
<dbReference type="Pfam" id="PF00317">
    <property type="entry name" value="Ribonuc_red_lgN"/>
    <property type="match status" value="1"/>
</dbReference>
<dbReference type="PRINTS" id="PR01183">
    <property type="entry name" value="RIBORDTASEM1"/>
</dbReference>
<evidence type="ECO:0000256" key="2">
    <source>
        <dbReference type="ARBA" id="ARBA00012274"/>
    </source>
</evidence>
<accession>A0A3M8B7G5</accession>
<dbReference type="Pfam" id="PF02867">
    <property type="entry name" value="Ribonuc_red_lgC"/>
    <property type="match status" value="1"/>
</dbReference>
<evidence type="ECO:0000259" key="7">
    <source>
        <dbReference type="PROSITE" id="PS00089"/>
    </source>
</evidence>
<evidence type="ECO:0000256" key="6">
    <source>
        <dbReference type="RuleBase" id="RU003410"/>
    </source>
</evidence>
<dbReference type="InterPro" id="IPR039718">
    <property type="entry name" value="Rrm1"/>
</dbReference>
<dbReference type="GO" id="GO:0005524">
    <property type="term" value="F:ATP binding"/>
    <property type="evidence" value="ECO:0007669"/>
    <property type="project" value="InterPro"/>
</dbReference>
<comment type="caution">
    <text evidence="8">The sequence shown here is derived from an EMBL/GenBank/DDBJ whole genome shotgun (WGS) entry which is preliminary data.</text>
</comment>
<evidence type="ECO:0000256" key="5">
    <source>
        <dbReference type="ARBA" id="ARBA00047754"/>
    </source>
</evidence>
<keyword evidence="9" id="KW-1185">Reference proteome</keyword>
<proteinExistence type="inferred from homology"/>
<comment type="similarity">
    <text evidence="1 6">Belongs to the ribonucleoside diphosphate reductase large chain family.</text>
</comment>
<dbReference type="InterPro" id="IPR000788">
    <property type="entry name" value="RNR_lg_C"/>
</dbReference>
<dbReference type="SUPFAM" id="SSF48168">
    <property type="entry name" value="R1 subunit of ribonucleotide reductase, N-terminal domain"/>
    <property type="match status" value="1"/>
</dbReference>
<dbReference type="GO" id="GO:0004748">
    <property type="term" value="F:ribonucleoside-diphosphate reductase activity, thioredoxin disulfide as acceptor"/>
    <property type="evidence" value="ECO:0007669"/>
    <property type="project" value="UniProtKB-EC"/>
</dbReference>
<comment type="catalytic activity">
    <reaction evidence="5 6">
        <text>a 2'-deoxyribonucleoside 5'-diphosphate + [thioredoxin]-disulfide + H2O = a ribonucleoside 5'-diphosphate + [thioredoxin]-dithiol</text>
        <dbReference type="Rhea" id="RHEA:23252"/>
        <dbReference type="Rhea" id="RHEA-COMP:10698"/>
        <dbReference type="Rhea" id="RHEA-COMP:10700"/>
        <dbReference type="ChEBI" id="CHEBI:15377"/>
        <dbReference type="ChEBI" id="CHEBI:29950"/>
        <dbReference type="ChEBI" id="CHEBI:50058"/>
        <dbReference type="ChEBI" id="CHEBI:57930"/>
        <dbReference type="ChEBI" id="CHEBI:73316"/>
        <dbReference type="EC" id="1.17.4.1"/>
    </reaction>
</comment>
<dbReference type="SUPFAM" id="SSF51998">
    <property type="entry name" value="PFL-like glycyl radical enzymes"/>
    <property type="match status" value="1"/>
</dbReference>
<dbReference type="GO" id="GO:0005971">
    <property type="term" value="C:ribonucleoside-diphosphate reductase complex"/>
    <property type="evidence" value="ECO:0007669"/>
    <property type="project" value="TreeGrafter"/>
</dbReference>
<sequence>MTLVLKNRKSHIQKSEFEPLRFTRFVDEIVKDTGKTFSSEQIEELKATLIEEILTRKEIEADKLFDLIIREANERIDKYNPHFTFLSASAMRRKLYKQASKERGFDYKKGYGDYYSLVYSLTEKGIYADDLIKSYTKDELVAAGNLIDKDKDRLFSYAGLFLMNKNYLAKGYNNEVLELPQERFMTTALYLLKDENKDKRFEYIKEAYWALSNHYIGLATPTLMSSGRPMGSLSSCHIQTFDDSLVSITDVWKDASIFSQNGSGVGFYLGLLRAEGSWIRGYKGRASGIIPMARVLNAIADYVDQLGSRKAGFALYTPDFHLDIMDFLDLRLKTGSQERRAHSVFIGICLHDEFMRRLINRDNWTLFDPYEVRTKLGFDLNFLFDKKRLDKDEEPNREDHAFTYHYRIAEKADLKLKKTVKATDIYKKIYESQKTSGVPYIYFSDTCARFNPNSHAGVPLGSNLCSEIVQNMATDEFIHKALEEDGEVVEIKKGEGLVTCNLSSLVLHNVFTQDIDLQRVVDIQFRLLDNVISLNRTPVEQATYTNQLYRAVGAGALGLATLLADKGISWESNQASEYVDEIFEKIAYANILASHKLAVEKGSYPLFKGSKWNTGEYFDERGYNSLEWQELKSKVMNGGIRNSYLAAVAPTGSNSIIMNGSPSLDALYEVIYQEEKAGMKVTMVPINFSPKTIWFYKSAFEMDEMWSLKIVSAAQRHIDQSISHNVHVHKDIKASELLRLHIAAWESNIKTLYYTYTDTNAVNRSGNCIACEA</sequence>
<dbReference type="RefSeq" id="WP_122903551.1">
    <property type="nucleotide sequence ID" value="NZ_RHHS01000013.1"/>
</dbReference>
<dbReference type="Gene3D" id="3.20.70.20">
    <property type="match status" value="1"/>
</dbReference>
<dbReference type="EMBL" id="RHHS01000013">
    <property type="protein sequence ID" value="RNB59384.1"/>
    <property type="molecule type" value="Genomic_DNA"/>
</dbReference>
<feature type="domain" description="Ribonucleotide reductase large subunit" evidence="7">
    <location>
        <begin position="628"/>
        <end position="650"/>
    </location>
</feature>
<evidence type="ECO:0000256" key="4">
    <source>
        <dbReference type="ARBA" id="ARBA00023116"/>
    </source>
</evidence>
<evidence type="ECO:0000313" key="8">
    <source>
        <dbReference type="EMBL" id="RNB59384.1"/>
    </source>
</evidence>
<reference evidence="8 9" key="1">
    <citation type="submission" date="2018-10" db="EMBL/GenBank/DDBJ databases">
        <title>Phylogenomics of Brevibacillus.</title>
        <authorList>
            <person name="Dunlap C."/>
        </authorList>
    </citation>
    <scope>NUCLEOTIDE SEQUENCE [LARGE SCALE GENOMIC DNA]</scope>
    <source>
        <strain evidence="8 9">DSM 100115</strain>
    </source>
</reference>
<organism evidence="8 9">
    <name type="scientific">Brevibacillus gelatini</name>
    <dbReference type="NCBI Taxonomy" id="1655277"/>
    <lineage>
        <taxon>Bacteria</taxon>
        <taxon>Bacillati</taxon>
        <taxon>Bacillota</taxon>
        <taxon>Bacilli</taxon>
        <taxon>Bacillales</taxon>
        <taxon>Paenibacillaceae</taxon>
        <taxon>Brevibacillus</taxon>
    </lineage>
</organism>
<evidence type="ECO:0000256" key="3">
    <source>
        <dbReference type="ARBA" id="ARBA00023002"/>
    </source>
</evidence>
<dbReference type="InterPro" id="IPR013509">
    <property type="entry name" value="RNR_lsu_N"/>
</dbReference>
<keyword evidence="4 6" id="KW-0215">Deoxyribonucleotide synthesis</keyword>
<dbReference type="InterPro" id="IPR013346">
    <property type="entry name" value="NrdE_NrdA_C"/>
</dbReference>
<dbReference type="InterPro" id="IPR008926">
    <property type="entry name" value="RNR_R1-su_N"/>
</dbReference>
<dbReference type="PANTHER" id="PTHR11573:SF6">
    <property type="entry name" value="RIBONUCLEOSIDE-DIPHOSPHATE REDUCTASE LARGE SUBUNIT"/>
    <property type="match status" value="1"/>
</dbReference>
<protein>
    <recommendedName>
        <fullName evidence="2 6">Ribonucleoside-diphosphate reductase</fullName>
        <ecNumber evidence="2 6">1.17.4.1</ecNumber>
    </recommendedName>
</protein>
<dbReference type="PANTHER" id="PTHR11573">
    <property type="entry name" value="RIBONUCLEOSIDE-DIPHOSPHATE REDUCTASE LARGE CHAIN"/>
    <property type="match status" value="1"/>
</dbReference>
<keyword evidence="3 6" id="KW-0560">Oxidoreductase</keyword>
<gene>
    <name evidence="8" type="ORF">EDM57_04375</name>
</gene>
<dbReference type="PROSITE" id="PS00089">
    <property type="entry name" value="RIBORED_LARGE"/>
    <property type="match status" value="1"/>
</dbReference>
<evidence type="ECO:0000256" key="1">
    <source>
        <dbReference type="ARBA" id="ARBA00010406"/>
    </source>
</evidence>
<dbReference type="EC" id="1.17.4.1" evidence="2 6"/>
<comment type="function">
    <text evidence="6">Provides the precursors necessary for DNA synthesis. Catalyzes the biosynthesis of deoxyribonucleotides from the corresponding ribonucleotides.</text>
</comment>
<dbReference type="UniPathway" id="UPA00326"/>
<dbReference type="OrthoDB" id="9762933at2"/>
<name>A0A3M8B7G5_9BACL</name>
<dbReference type="Proteomes" id="UP000268829">
    <property type="component" value="Unassembled WGS sequence"/>
</dbReference>
<dbReference type="GO" id="GO:0009263">
    <property type="term" value="P:deoxyribonucleotide biosynthetic process"/>
    <property type="evidence" value="ECO:0007669"/>
    <property type="project" value="UniProtKB-KW"/>
</dbReference>
<dbReference type="AlphaFoldDB" id="A0A3M8B7G5"/>
<evidence type="ECO:0000313" key="9">
    <source>
        <dbReference type="Proteomes" id="UP000268829"/>
    </source>
</evidence>